<protein>
    <submittedName>
        <fullName evidence="1">Uncharacterized protein</fullName>
    </submittedName>
</protein>
<name>A0A8J8CI84_9CYAN</name>
<evidence type="ECO:0000313" key="1">
    <source>
        <dbReference type="EMBL" id="NDJ17478.1"/>
    </source>
</evidence>
<dbReference type="Proteomes" id="UP000646053">
    <property type="component" value="Unassembled WGS sequence"/>
</dbReference>
<proteinExistence type="predicted"/>
<accession>A0A8J8CI84</accession>
<gene>
    <name evidence="1" type="ORF">GS601_09290</name>
</gene>
<organism evidence="1 2">
    <name type="scientific">Myxacorys almedinensis A</name>
    <dbReference type="NCBI Taxonomy" id="2690445"/>
    <lineage>
        <taxon>Bacteria</taxon>
        <taxon>Bacillati</taxon>
        <taxon>Cyanobacteriota</taxon>
        <taxon>Cyanophyceae</taxon>
        <taxon>Leptolyngbyales</taxon>
        <taxon>Leptolyngbyaceae</taxon>
        <taxon>Myxacorys</taxon>
        <taxon>Myxacorys almedinensis</taxon>
    </lineage>
</organism>
<reference evidence="1" key="1">
    <citation type="submission" date="2019-12" db="EMBL/GenBank/DDBJ databases">
        <title>High-Quality draft genome sequences of three cyanobacteria isolated from the limestone walls of the Old Cathedral of Coimbra.</title>
        <authorList>
            <person name="Tiago I."/>
            <person name="Soares F."/>
            <person name="Portugal A."/>
        </authorList>
    </citation>
    <scope>NUCLEOTIDE SEQUENCE</scope>
    <source>
        <strain evidence="1">A</strain>
    </source>
</reference>
<dbReference type="EMBL" id="WVIE01000008">
    <property type="protein sequence ID" value="NDJ17478.1"/>
    <property type="molecule type" value="Genomic_DNA"/>
</dbReference>
<evidence type="ECO:0000313" key="2">
    <source>
        <dbReference type="Proteomes" id="UP000646053"/>
    </source>
</evidence>
<dbReference type="AlphaFoldDB" id="A0A8J8CI84"/>
<keyword evidence="2" id="KW-1185">Reference proteome</keyword>
<comment type="caution">
    <text evidence="1">The sequence shown here is derived from an EMBL/GenBank/DDBJ whole genome shotgun (WGS) entry which is preliminary data.</text>
</comment>
<sequence length="61" mass="7238">MSQRFDPNVPPSAIRDRDLSALTFLFNRYDMAEVEDDIERVLSRLPPTPCWEDEDLEFLKH</sequence>